<evidence type="ECO:0000313" key="2">
    <source>
        <dbReference type="Proteomes" id="UP000277671"/>
    </source>
</evidence>
<gene>
    <name evidence="1" type="ORF">BDK92_5019</name>
</gene>
<comment type="caution">
    <text evidence="1">The sequence shown here is derived from an EMBL/GenBank/DDBJ whole genome shotgun (WGS) entry which is preliminary data.</text>
</comment>
<reference evidence="1 2" key="1">
    <citation type="submission" date="2018-10" db="EMBL/GenBank/DDBJ databases">
        <title>Sequencing the genomes of 1000 actinobacteria strains.</title>
        <authorList>
            <person name="Klenk H.-P."/>
        </authorList>
    </citation>
    <scope>NUCLEOTIDE SEQUENCE [LARGE SCALE GENOMIC DNA]</scope>
    <source>
        <strain evidence="1 2">DSM 45175</strain>
    </source>
</reference>
<accession>A0A495JP79</accession>
<name>A0A495JP79_9ACTN</name>
<protein>
    <submittedName>
        <fullName evidence="1">Uncharacterized protein</fullName>
    </submittedName>
</protein>
<proteinExistence type="predicted"/>
<dbReference type="AlphaFoldDB" id="A0A495JP79"/>
<keyword evidence="2" id="KW-1185">Reference proteome</keyword>
<evidence type="ECO:0000313" key="1">
    <source>
        <dbReference type="EMBL" id="RKR90641.1"/>
    </source>
</evidence>
<organism evidence="1 2">
    <name type="scientific">Micromonospora pisi</name>
    <dbReference type="NCBI Taxonomy" id="589240"/>
    <lineage>
        <taxon>Bacteria</taxon>
        <taxon>Bacillati</taxon>
        <taxon>Actinomycetota</taxon>
        <taxon>Actinomycetes</taxon>
        <taxon>Micromonosporales</taxon>
        <taxon>Micromonosporaceae</taxon>
        <taxon>Micromonospora</taxon>
    </lineage>
</organism>
<dbReference type="EMBL" id="RBKT01000001">
    <property type="protein sequence ID" value="RKR90641.1"/>
    <property type="molecule type" value="Genomic_DNA"/>
</dbReference>
<dbReference type="Proteomes" id="UP000277671">
    <property type="component" value="Unassembled WGS sequence"/>
</dbReference>
<sequence length="124" mass="13400">MAPCTTVSFDLVVWALEHGASSAEVRAAHARCRQGQHARGAPQPRVAAFYRAVIARHPDGVAAPASPWEVVPLHIAADHVEMRLSPSCDDEVLLLIERLAGEHGLLLFDPQDGSVYPPPRAVVR</sequence>